<feature type="region of interest" description="Disordered" evidence="1">
    <location>
        <begin position="35"/>
        <end position="94"/>
    </location>
</feature>
<feature type="region of interest" description="Disordered" evidence="1">
    <location>
        <begin position="176"/>
        <end position="208"/>
    </location>
</feature>
<gene>
    <name evidence="2" type="ORF">GGX14DRAFT_391492</name>
</gene>
<feature type="compositionally biased region" description="Basic residues" evidence="1">
    <location>
        <begin position="359"/>
        <end position="368"/>
    </location>
</feature>
<organism evidence="2 3">
    <name type="scientific">Mycena pura</name>
    <dbReference type="NCBI Taxonomy" id="153505"/>
    <lineage>
        <taxon>Eukaryota</taxon>
        <taxon>Fungi</taxon>
        <taxon>Dikarya</taxon>
        <taxon>Basidiomycota</taxon>
        <taxon>Agaricomycotina</taxon>
        <taxon>Agaricomycetes</taxon>
        <taxon>Agaricomycetidae</taxon>
        <taxon>Agaricales</taxon>
        <taxon>Marasmiineae</taxon>
        <taxon>Mycenaceae</taxon>
        <taxon>Mycena</taxon>
    </lineage>
</organism>
<protein>
    <submittedName>
        <fullName evidence="2">Uncharacterized protein</fullName>
    </submittedName>
</protein>
<feature type="compositionally biased region" description="Pro residues" evidence="1">
    <location>
        <begin position="127"/>
        <end position="136"/>
    </location>
</feature>
<comment type="caution">
    <text evidence="2">The sequence shown here is derived from an EMBL/GenBank/DDBJ whole genome shotgun (WGS) entry which is preliminary data.</text>
</comment>
<feature type="compositionally biased region" description="Basic and acidic residues" evidence="1">
    <location>
        <begin position="176"/>
        <end position="185"/>
    </location>
</feature>
<feature type="region of interest" description="Disordered" evidence="1">
    <location>
        <begin position="127"/>
        <end position="157"/>
    </location>
</feature>
<sequence>MPGCCRTSKNSSHISSTARMLPLFKKLFAYFVNDEPEPQSSPLRPPPPPVPNHATRPQHQAMPQKFAPQPRPQAGAQHAYHPTSDVSDRSTSLRCPTANVPRIWLFRSRIILPWAATLRPVPDPYPNPYPPGPPAPHHVSVTSNKENPPAVPAPSQQYRSAVPLGLATRKLAETKKRGRAVRFDNEGSGSDWQPDPEEESENRVSKKPRVMVKSVQRAGQEVVLHTCVVTYGDLKGHKCSLPVPGAVEHPVIHVNGDNASFDFSMITATDDFIRVSDGNFDLTDWDQTLSFPSGVHQQVDILIVAFHVLFGVLALYTKIYDGPGGVEDDGLPHSSAALSPSPESPLPSTTPPVQIVPRRSSRARKPTSKRAPSPTPIDGQANQPKRSKKDPWAWEPVVHGIATRMMARDYAGSYPDKFKELYGDWAEANKDTY</sequence>
<evidence type="ECO:0000313" key="2">
    <source>
        <dbReference type="EMBL" id="KAJ7215809.1"/>
    </source>
</evidence>
<name>A0AAD6VLH2_9AGAR</name>
<dbReference type="EMBL" id="JARJCW010000016">
    <property type="protein sequence ID" value="KAJ7215809.1"/>
    <property type="molecule type" value="Genomic_DNA"/>
</dbReference>
<evidence type="ECO:0000256" key="1">
    <source>
        <dbReference type="SAM" id="MobiDB-lite"/>
    </source>
</evidence>
<feature type="region of interest" description="Disordered" evidence="1">
    <location>
        <begin position="330"/>
        <end position="392"/>
    </location>
</feature>
<keyword evidence="3" id="KW-1185">Reference proteome</keyword>
<evidence type="ECO:0000313" key="3">
    <source>
        <dbReference type="Proteomes" id="UP001219525"/>
    </source>
</evidence>
<dbReference type="AlphaFoldDB" id="A0AAD6VLH2"/>
<proteinExistence type="predicted"/>
<reference evidence="2" key="1">
    <citation type="submission" date="2023-03" db="EMBL/GenBank/DDBJ databases">
        <title>Massive genome expansion in bonnet fungi (Mycena s.s.) driven by repeated elements and novel gene families across ecological guilds.</title>
        <authorList>
            <consortium name="Lawrence Berkeley National Laboratory"/>
            <person name="Harder C.B."/>
            <person name="Miyauchi S."/>
            <person name="Viragh M."/>
            <person name="Kuo A."/>
            <person name="Thoen E."/>
            <person name="Andreopoulos B."/>
            <person name="Lu D."/>
            <person name="Skrede I."/>
            <person name="Drula E."/>
            <person name="Henrissat B."/>
            <person name="Morin E."/>
            <person name="Kohler A."/>
            <person name="Barry K."/>
            <person name="LaButti K."/>
            <person name="Morin E."/>
            <person name="Salamov A."/>
            <person name="Lipzen A."/>
            <person name="Mereny Z."/>
            <person name="Hegedus B."/>
            <person name="Baldrian P."/>
            <person name="Stursova M."/>
            <person name="Weitz H."/>
            <person name="Taylor A."/>
            <person name="Grigoriev I.V."/>
            <person name="Nagy L.G."/>
            <person name="Martin F."/>
            <person name="Kauserud H."/>
        </authorList>
    </citation>
    <scope>NUCLEOTIDE SEQUENCE</scope>
    <source>
        <strain evidence="2">9144</strain>
    </source>
</reference>
<dbReference type="Proteomes" id="UP001219525">
    <property type="component" value="Unassembled WGS sequence"/>
</dbReference>
<accession>A0AAD6VLH2</accession>